<evidence type="ECO:0000256" key="1">
    <source>
        <dbReference type="SAM" id="Phobius"/>
    </source>
</evidence>
<sequence length="102" mass="11353">MPSLVAAAVIFAIVMAIIEIFYSAYSLPLFKEAYPEEFRACGSPSIILIGDGVFFAYLLRNRHKRLANPLIVRMLDRHKWILILCCTSLVALALTLAVRVAA</sequence>
<reference evidence="3" key="1">
    <citation type="journal article" date="2019" name="Int. J. Syst. Evol. Microbiol.">
        <title>The Global Catalogue of Microorganisms (GCM) 10K type strain sequencing project: providing services to taxonomists for standard genome sequencing and annotation.</title>
        <authorList>
            <consortium name="The Broad Institute Genomics Platform"/>
            <consortium name="The Broad Institute Genome Sequencing Center for Infectious Disease"/>
            <person name="Wu L."/>
            <person name="Ma J."/>
        </authorList>
    </citation>
    <scope>NUCLEOTIDE SEQUENCE [LARGE SCALE GENOMIC DNA]</scope>
    <source>
        <strain evidence="3">CGMCC 1.15905</strain>
    </source>
</reference>
<evidence type="ECO:0000313" key="2">
    <source>
        <dbReference type="EMBL" id="GGA78781.1"/>
    </source>
</evidence>
<protein>
    <submittedName>
        <fullName evidence="2">Uncharacterized protein</fullName>
    </submittedName>
</protein>
<keyword evidence="1" id="KW-0812">Transmembrane</keyword>
<name>A0ABQ1HI04_9GAMM</name>
<comment type="caution">
    <text evidence="2">The sequence shown here is derived from an EMBL/GenBank/DDBJ whole genome shotgun (WGS) entry which is preliminary data.</text>
</comment>
<accession>A0ABQ1HI04</accession>
<keyword evidence="3" id="KW-1185">Reference proteome</keyword>
<proteinExistence type="predicted"/>
<keyword evidence="1" id="KW-1133">Transmembrane helix</keyword>
<dbReference type="EMBL" id="BMKC01000002">
    <property type="protein sequence ID" value="GGA78781.1"/>
    <property type="molecule type" value="Genomic_DNA"/>
</dbReference>
<evidence type="ECO:0000313" key="3">
    <source>
        <dbReference type="Proteomes" id="UP000623419"/>
    </source>
</evidence>
<dbReference type="Proteomes" id="UP000623419">
    <property type="component" value="Unassembled WGS sequence"/>
</dbReference>
<gene>
    <name evidence="2" type="ORF">GCM10011521_16240</name>
</gene>
<organism evidence="2 3">
    <name type="scientific">Arenimonas soli</name>
    <dbReference type="NCBI Taxonomy" id="2269504"/>
    <lineage>
        <taxon>Bacteria</taxon>
        <taxon>Pseudomonadati</taxon>
        <taxon>Pseudomonadota</taxon>
        <taxon>Gammaproteobacteria</taxon>
        <taxon>Lysobacterales</taxon>
        <taxon>Lysobacteraceae</taxon>
        <taxon>Arenimonas</taxon>
    </lineage>
</organism>
<keyword evidence="1" id="KW-0472">Membrane</keyword>
<feature type="transmembrane region" description="Helical" evidence="1">
    <location>
        <begin position="80"/>
        <end position="101"/>
    </location>
</feature>
<feature type="transmembrane region" description="Helical" evidence="1">
    <location>
        <begin position="40"/>
        <end position="59"/>
    </location>
</feature>